<dbReference type="RefSeq" id="WP_207856627.1">
    <property type="nucleotide sequence ID" value="NZ_JAFREP010000002.1"/>
</dbReference>
<sequence>MSDLRRPNFPIEPLILNRWSPRAFVPQSMPYNDLATMFEAARWAPSAYNQQPWRFHYALRDDANWLSFLDLLDPFNRGWAQHASALVFVFSARSSRGRDDKVRAIPSHSFDTGAACTLFSLQATALGYHAHTVAGLDYEAARQQLAVPQNMAVEVAIAVGRRANPETLPTELQQRERPSTRLPLSERFFAGPFAGEPQTQRELPQ</sequence>
<dbReference type="PANTHER" id="PTHR43673:SF10">
    <property type="entry name" value="NADH DEHYDROGENASE_NAD(P)H NITROREDUCTASE XCC3605-RELATED"/>
    <property type="match status" value="1"/>
</dbReference>
<dbReference type="InterPro" id="IPR000415">
    <property type="entry name" value="Nitroreductase-like"/>
</dbReference>
<dbReference type="AlphaFoldDB" id="A0A8J7U3L7"/>
<name>A0A8J7U3L7_9BACT</name>
<dbReference type="SUPFAM" id="SSF55469">
    <property type="entry name" value="FMN-dependent nitroreductase-like"/>
    <property type="match status" value="1"/>
</dbReference>
<comment type="similarity">
    <text evidence="1">Belongs to the nitroreductase family.</text>
</comment>
<dbReference type="PANTHER" id="PTHR43673">
    <property type="entry name" value="NAD(P)H NITROREDUCTASE YDGI-RELATED"/>
    <property type="match status" value="1"/>
</dbReference>
<feature type="domain" description="Nitroreductase" evidence="4">
    <location>
        <begin position="15"/>
        <end position="61"/>
    </location>
</feature>
<dbReference type="CDD" id="cd02138">
    <property type="entry name" value="TdsD-like"/>
    <property type="match status" value="1"/>
</dbReference>
<feature type="region of interest" description="Disordered" evidence="3">
    <location>
        <begin position="166"/>
        <end position="205"/>
    </location>
</feature>
<evidence type="ECO:0000256" key="2">
    <source>
        <dbReference type="ARBA" id="ARBA00023002"/>
    </source>
</evidence>
<protein>
    <submittedName>
        <fullName evidence="5">Nitroreductase family protein</fullName>
    </submittedName>
</protein>
<organism evidence="5 6">
    <name type="scientific">Acanthopleuribacter pedis</name>
    <dbReference type="NCBI Taxonomy" id="442870"/>
    <lineage>
        <taxon>Bacteria</taxon>
        <taxon>Pseudomonadati</taxon>
        <taxon>Acidobacteriota</taxon>
        <taxon>Holophagae</taxon>
        <taxon>Acanthopleuribacterales</taxon>
        <taxon>Acanthopleuribacteraceae</taxon>
        <taxon>Acanthopleuribacter</taxon>
    </lineage>
</organism>
<feature type="domain" description="Nitroreductase" evidence="4">
    <location>
        <begin position="76"/>
        <end position="161"/>
    </location>
</feature>
<gene>
    <name evidence="5" type="ORF">J3U88_02885</name>
</gene>
<dbReference type="InterPro" id="IPR029479">
    <property type="entry name" value="Nitroreductase"/>
</dbReference>
<dbReference type="Proteomes" id="UP000664417">
    <property type="component" value="Unassembled WGS sequence"/>
</dbReference>
<evidence type="ECO:0000256" key="3">
    <source>
        <dbReference type="SAM" id="MobiDB-lite"/>
    </source>
</evidence>
<dbReference type="Gene3D" id="3.40.109.10">
    <property type="entry name" value="NADH Oxidase"/>
    <property type="match status" value="1"/>
</dbReference>
<evidence type="ECO:0000313" key="5">
    <source>
        <dbReference type="EMBL" id="MBO1317391.1"/>
    </source>
</evidence>
<evidence type="ECO:0000259" key="4">
    <source>
        <dbReference type="Pfam" id="PF00881"/>
    </source>
</evidence>
<dbReference type="Pfam" id="PF00881">
    <property type="entry name" value="Nitroreductase"/>
    <property type="match status" value="2"/>
</dbReference>
<accession>A0A8J7U3L7</accession>
<proteinExistence type="inferred from homology"/>
<keyword evidence="6" id="KW-1185">Reference proteome</keyword>
<reference evidence="5" key="1">
    <citation type="submission" date="2021-03" db="EMBL/GenBank/DDBJ databases">
        <authorList>
            <person name="Wang G."/>
        </authorList>
    </citation>
    <scope>NUCLEOTIDE SEQUENCE</scope>
    <source>
        <strain evidence="5">KCTC 12899</strain>
    </source>
</reference>
<evidence type="ECO:0000256" key="1">
    <source>
        <dbReference type="ARBA" id="ARBA00007118"/>
    </source>
</evidence>
<keyword evidence="2" id="KW-0560">Oxidoreductase</keyword>
<comment type="caution">
    <text evidence="5">The sequence shown here is derived from an EMBL/GenBank/DDBJ whole genome shotgun (WGS) entry which is preliminary data.</text>
</comment>
<dbReference type="GO" id="GO:0016491">
    <property type="term" value="F:oxidoreductase activity"/>
    <property type="evidence" value="ECO:0007669"/>
    <property type="project" value="UniProtKB-KW"/>
</dbReference>
<dbReference type="EMBL" id="JAFREP010000002">
    <property type="protein sequence ID" value="MBO1317391.1"/>
    <property type="molecule type" value="Genomic_DNA"/>
</dbReference>
<evidence type="ECO:0000313" key="6">
    <source>
        <dbReference type="Proteomes" id="UP000664417"/>
    </source>
</evidence>